<dbReference type="PRINTS" id="PR00466">
    <property type="entry name" value="GP91PHOX"/>
</dbReference>
<dbReference type="CDD" id="cd06186">
    <property type="entry name" value="NOX_Duox_like_FAD_NADP"/>
    <property type="match status" value="1"/>
</dbReference>
<reference evidence="10 11" key="1">
    <citation type="submission" date="2021-07" db="EMBL/GenBank/DDBJ databases">
        <title>The Aristolochia fimbriata genome: insights into angiosperm evolution, floral development and chemical biosynthesis.</title>
        <authorList>
            <person name="Jiao Y."/>
        </authorList>
    </citation>
    <scope>NUCLEOTIDE SEQUENCE [LARGE SCALE GENOMIC DNA]</scope>
    <source>
        <strain evidence="10">IBCAS-2021</strain>
        <tissue evidence="10">Leaf</tissue>
    </source>
</reference>
<dbReference type="InterPro" id="IPR050369">
    <property type="entry name" value="RBOH/FRE"/>
</dbReference>
<dbReference type="SUPFAM" id="SSF52343">
    <property type="entry name" value="Ferredoxin reductase-like, C-terminal NADP-linked domain"/>
    <property type="match status" value="1"/>
</dbReference>
<feature type="transmembrane region" description="Helical" evidence="8">
    <location>
        <begin position="278"/>
        <end position="295"/>
    </location>
</feature>
<evidence type="ECO:0000256" key="1">
    <source>
        <dbReference type="ARBA" id="ARBA00004141"/>
    </source>
</evidence>
<dbReference type="PANTHER" id="PTHR11972">
    <property type="entry name" value="NADPH OXIDASE"/>
    <property type="match status" value="1"/>
</dbReference>
<feature type="transmembrane region" description="Helical" evidence="8">
    <location>
        <begin position="116"/>
        <end position="136"/>
    </location>
</feature>
<dbReference type="InterPro" id="IPR039261">
    <property type="entry name" value="FNR_nucleotide-bd"/>
</dbReference>
<evidence type="ECO:0000256" key="3">
    <source>
        <dbReference type="ARBA" id="ARBA00022692"/>
    </source>
</evidence>
<feature type="transmembrane region" description="Helical" evidence="8">
    <location>
        <begin position="65"/>
        <end position="85"/>
    </location>
</feature>
<dbReference type="InterPro" id="IPR017927">
    <property type="entry name" value="FAD-bd_FR_type"/>
</dbReference>
<dbReference type="InterPro" id="IPR013121">
    <property type="entry name" value="Fe_red_NAD-bd_6"/>
</dbReference>
<dbReference type="GO" id="GO:0005886">
    <property type="term" value="C:plasma membrane"/>
    <property type="evidence" value="ECO:0007669"/>
    <property type="project" value="TreeGrafter"/>
</dbReference>
<dbReference type="InterPro" id="IPR000778">
    <property type="entry name" value="Cyt_b245_heavy_chain"/>
</dbReference>
<organism evidence="10 11">
    <name type="scientific">Aristolochia fimbriata</name>
    <name type="common">White veined hardy Dutchman's pipe vine</name>
    <dbReference type="NCBI Taxonomy" id="158543"/>
    <lineage>
        <taxon>Eukaryota</taxon>
        <taxon>Viridiplantae</taxon>
        <taxon>Streptophyta</taxon>
        <taxon>Embryophyta</taxon>
        <taxon>Tracheophyta</taxon>
        <taxon>Spermatophyta</taxon>
        <taxon>Magnoliopsida</taxon>
        <taxon>Magnoliidae</taxon>
        <taxon>Piperales</taxon>
        <taxon>Aristolochiaceae</taxon>
        <taxon>Aristolochia</taxon>
    </lineage>
</organism>
<dbReference type="Gene3D" id="3.40.50.80">
    <property type="entry name" value="Nucleotide-binding domain of ferredoxin-NADP reductase (FNR) module"/>
    <property type="match status" value="2"/>
</dbReference>
<feature type="transmembrane region" description="Helical" evidence="8">
    <location>
        <begin position="585"/>
        <end position="609"/>
    </location>
</feature>
<evidence type="ECO:0000256" key="7">
    <source>
        <dbReference type="ARBA" id="ARBA00023136"/>
    </source>
</evidence>
<protein>
    <recommendedName>
        <fullName evidence="9">FAD-binding FR-type domain-containing protein</fullName>
    </recommendedName>
</protein>
<evidence type="ECO:0000259" key="9">
    <source>
        <dbReference type="PROSITE" id="PS51384"/>
    </source>
</evidence>
<evidence type="ECO:0000256" key="2">
    <source>
        <dbReference type="ARBA" id="ARBA00022630"/>
    </source>
</evidence>
<feature type="transmembrane region" description="Helical" evidence="8">
    <location>
        <begin position="12"/>
        <end position="36"/>
    </location>
</feature>
<name>A0AAV7FGI7_ARIFI</name>
<sequence length="771" mass="86284">MAAMEGSSVGRRVARTAIAALFGAVLLGWILMWVMLPTNTYRQKWQPKIKARANTTYFGTQGASLLTYAFPVMFMSVLGCFYLHLGKKSITAGGTKMKTNRATAVWRRPLLVKGPLGIVSGTELTFFAMFLVLLIWNLTSFLETSFATINTKSAHKLGEAVWQDKLENAAVTLGLVGAVCFAFLFFPVTRGSSLLPMVGLTSEGSVRYHIWLGHIVMTLFTAHGLCYIVYWATENDISQMVKWAANDVSNVAGEMALICGIVMWVTSIPRVRRKMFEVFYYTHHLYFLFFFFFILHVGASFFGRLLPGVFLFLIDRFLRFLQSRHRVRLLSARLLPCEVLELNFSKSPGLRYSPTSIVFVNVRSISRAEWHPFTVTSNSSLEEEKLSVVIKSEGDWSKKLYQILSSPSPIDHLDVSFEGPYGPASTNFLNYEKVVMISGGSGITPFISIIRELVFQNQRSSTSPTVQKKQTPRSVQLVCIFRNSEQLAMIDLLLPLAGINQYSGGEYNIPGRLKLQIDAYVTREKGPNINNNIDDHRVYVNEERVSSTTMSDVVPKHEALTVRSLWFKPRPWDVPVSPVLGPNSWLWLAAIISASFAIFLVLLGITTRYYIYPIDHNTNNIFPYASRSLLNVLFICASIIVTASAAVLWNKKQSAMEANQIQNMELGALSTPSASPGSWFYNGDRELESRLPHHQSLITTQSVKVHYGHRPDLQKILEQEEGGDEESRSSTSCSVGVLASGPKGLRHRVAAICASSASPHNLHFESISFTW</sequence>
<proteinExistence type="predicted"/>
<feature type="transmembrane region" description="Helical" evidence="8">
    <location>
        <begin position="251"/>
        <end position="271"/>
    </location>
</feature>
<feature type="transmembrane region" description="Helical" evidence="8">
    <location>
        <begin position="169"/>
        <end position="189"/>
    </location>
</feature>
<keyword evidence="11" id="KW-1185">Reference proteome</keyword>
<feature type="transmembrane region" description="Helical" evidence="8">
    <location>
        <begin position="210"/>
        <end position="231"/>
    </location>
</feature>
<keyword evidence="4" id="KW-0274">FAD</keyword>
<dbReference type="Pfam" id="PF08030">
    <property type="entry name" value="NAD_binding_6"/>
    <property type="match status" value="1"/>
</dbReference>
<dbReference type="InterPro" id="IPR013130">
    <property type="entry name" value="Fe3_Rdtase_TM_dom"/>
</dbReference>
<feature type="domain" description="FAD-binding FR-type" evidence="9">
    <location>
        <begin position="322"/>
        <end position="427"/>
    </location>
</feature>
<evidence type="ECO:0000313" key="10">
    <source>
        <dbReference type="EMBL" id="KAG9459724.1"/>
    </source>
</evidence>
<accession>A0AAV7FGI7</accession>
<dbReference type="Pfam" id="PF08022">
    <property type="entry name" value="FAD_binding_8"/>
    <property type="match status" value="1"/>
</dbReference>
<feature type="transmembrane region" description="Helical" evidence="8">
    <location>
        <begin position="629"/>
        <end position="649"/>
    </location>
</feature>
<dbReference type="GO" id="GO:0000293">
    <property type="term" value="F:ferric-chelate reductase activity"/>
    <property type="evidence" value="ECO:0007669"/>
    <property type="project" value="TreeGrafter"/>
</dbReference>
<comment type="subcellular location">
    <subcellularLocation>
        <location evidence="1">Membrane</location>
        <topology evidence="1">Multi-pass membrane protein</topology>
    </subcellularLocation>
</comment>
<dbReference type="SFLD" id="SFLDS00052">
    <property type="entry name" value="Ferric_Reductase_Domain"/>
    <property type="match status" value="1"/>
</dbReference>
<dbReference type="PROSITE" id="PS51384">
    <property type="entry name" value="FAD_FR"/>
    <property type="match status" value="1"/>
</dbReference>
<keyword evidence="7 8" id="KW-0472">Membrane</keyword>
<evidence type="ECO:0000256" key="6">
    <source>
        <dbReference type="ARBA" id="ARBA00023002"/>
    </source>
</evidence>
<keyword evidence="2" id="KW-0285">Flavoprotein</keyword>
<dbReference type="PANTHER" id="PTHR11972:SF41">
    <property type="entry name" value="FERRIC REDUCTION OXIDASE 2"/>
    <property type="match status" value="1"/>
</dbReference>
<evidence type="ECO:0000256" key="8">
    <source>
        <dbReference type="SAM" id="Phobius"/>
    </source>
</evidence>
<dbReference type="SFLD" id="SFLDG01168">
    <property type="entry name" value="Ferric_reductase_subgroup_(FRE"/>
    <property type="match status" value="1"/>
</dbReference>
<evidence type="ECO:0000256" key="5">
    <source>
        <dbReference type="ARBA" id="ARBA00022989"/>
    </source>
</evidence>
<dbReference type="Pfam" id="PF01794">
    <property type="entry name" value="Ferric_reduct"/>
    <property type="match status" value="1"/>
</dbReference>
<keyword evidence="5 8" id="KW-1133">Transmembrane helix</keyword>
<gene>
    <name evidence="10" type="ORF">H6P81_004232</name>
</gene>
<comment type="caution">
    <text evidence="10">The sequence shown here is derived from an EMBL/GenBank/DDBJ whole genome shotgun (WGS) entry which is preliminary data.</text>
</comment>
<dbReference type="InterPro" id="IPR013112">
    <property type="entry name" value="FAD-bd_8"/>
</dbReference>
<keyword evidence="6" id="KW-0560">Oxidoreductase</keyword>
<dbReference type="Proteomes" id="UP000825729">
    <property type="component" value="Unassembled WGS sequence"/>
</dbReference>
<evidence type="ECO:0000313" key="11">
    <source>
        <dbReference type="Proteomes" id="UP000825729"/>
    </source>
</evidence>
<keyword evidence="3 8" id="KW-0812">Transmembrane</keyword>
<dbReference type="EMBL" id="JAINDJ010000002">
    <property type="protein sequence ID" value="KAG9459724.1"/>
    <property type="molecule type" value="Genomic_DNA"/>
</dbReference>
<dbReference type="AlphaFoldDB" id="A0AAV7FGI7"/>
<evidence type="ECO:0000256" key="4">
    <source>
        <dbReference type="ARBA" id="ARBA00022827"/>
    </source>
</evidence>